<sequence>MIHQGECPQSNEFEQYVIILQEFKYDEKSFDKSSYKVTSLMIHETIYFRNKKSLLSRHSEWELPPPAYYRVNIHSYPCSL</sequence>
<name>A0A3M8D4U9_9BACL</name>
<gene>
    <name evidence="1" type="ORF">EDM59_20110</name>
</gene>
<evidence type="ECO:0000313" key="2">
    <source>
        <dbReference type="Proteomes" id="UP000269573"/>
    </source>
</evidence>
<dbReference type="Proteomes" id="UP000269573">
    <property type="component" value="Unassembled WGS sequence"/>
</dbReference>
<dbReference type="EMBL" id="RHHU01000012">
    <property type="protein sequence ID" value="RNB82467.1"/>
    <property type="molecule type" value="Genomic_DNA"/>
</dbReference>
<organism evidence="1 2">
    <name type="scientific">Brevibacillus nitrificans</name>
    <dbReference type="NCBI Taxonomy" id="651560"/>
    <lineage>
        <taxon>Bacteria</taxon>
        <taxon>Bacillati</taxon>
        <taxon>Bacillota</taxon>
        <taxon>Bacilli</taxon>
        <taxon>Bacillales</taxon>
        <taxon>Paenibacillaceae</taxon>
        <taxon>Brevibacillus</taxon>
    </lineage>
</organism>
<evidence type="ECO:0000313" key="1">
    <source>
        <dbReference type="EMBL" id="RNB82467.1"/>
    </source>
</evidence>
<keyword evidence="2" id="KW-1185">Reference proteome</keyword>
<dbReference type="AlphaFoldDB" id="A0A3M8D4U9"/>
<protein>
    <submittedName>
        <fullName evidence="1">Uncharacterized protein</fullName>
    </submittedName>
</protein>
<accession>A0A3M8D4U9</accession>
<comment type="caution">
    <text evidence="1">The sequence shown here is derived from an EMBL/GenBank/DDBJ whole genome shotgun (WGS) entry which is preliminary data.</text>
</comment>
<proteinExistence type="predicted"/>
<reference evidence="1 2" key="1">
    <citation type="submission" date="2018-10" db="EMBL/GenBank/DDBJ databases">
        <title>Phylogenomics of Brevibacillus.</title>
        <authorList>
            <person name="Dunlap C."/>
        </authorList>
    </citation>
    <scope>NUCLEOTIDE SEQUENCE [LARGE SCALE GENOMIC DNA]</scope>
    <source>
        <strain evidence="1 2">JCM 15774</strain>
    </source>
</reference>